<feature type="domain" description="VanZ-like" evidence="1">
    <location>
        <begin position="6"/>
        <end position="99"/>
    </location>
</feature>
<accession>A0A841I069</accession>
<evidence type="ECO:0000313" key="3">
    <source>
        <dbReference type="Proteomes" id="UP000569951"/>
    </source>
</evidence>
<keyword evidence="3" id="KW-1185">Reference proteome</keyword>
<evidence type="ECO:0000313" key="2">
    <source>
        <dbReference type="EMBL" id="MBB6099181.1"/>
    </source>
</evidence>
<dbReference type="EMBL" id="JACHHG010000009">
    <property type="protein sequence ID" value="MBB6099181.1"/>
    <property type="molecule type" value="Genomic_DNA"/>
</dbReference>
<sequence>MRAGWWFLALVYMTGIFFMSDQPGDALSWLRAPWDKLAHGLSYALLGYLLARASARPNLAWVLAAWFGASDEVHQAFVPLRSAGLDDWLADLLGAFLGSRLGGWQSARLRRPPPERPVSG</sequence>
<organism evidence="2 3">
    <name type="scientific">Deinobacterium chartae</name>
    <dbReference type="NCBI Taxonomy" id="521158"/>
    <lineage>
        <taxon>Bacteria</taxon>
        <taxon>Thermotogati</taxon>
        <taxon>Deinococcota</taxon>
        <taxon>Deinococci</taxon>
        <taxon>Deinococcales</taxon>
        <taxon>Deinococcaceae</taxon>
        <taxon>Deinobacterium</taxon>
    </lineage>
</organism>
<dbReference type="NCBIfam" id="NF037970">
    <property type="entry name" value="vanZ_1"/>
    <property type="match status" value="1"/>
</dbReference>
<dbReference type="Pfam" id="PF04892">
    <property type="entry name" value="VanZ"/>
    <property type="match status" value="1"/>
</dbReference>
<dbReference type="AlphaFoldDB" id="A0A841I069"/>
<name>A0A841I069_9DEIO</name>
<reference evidence="2 3" key="1">
    <citation type="submission" date="2020-08" db="EMBL/GenBank/DDBJ databases">
        <title>Genomic Encyclopedia of Type Strains, Phase IV (KMG-IV): sequencing the most valuable type-strain genomes for metagenomic binning, comparative biology and taxonomic classification.</title>
        <authorList>
            <person name="Goeker M."/>
        </authorList>
    </citation>
    <scope>NUCLEOTIDE SEQUENCE [LARGE SCALE GENOMIC DNA]</scope>
    <source>
        <strain evidence="2 3">DSM 21458</strain>
    </source>
</reference>
<gene>
    <name evidence="2" type="ORF">HNR42_002617</name>
</gene>
<comment type="caution">
    <text evidence="2">The sequence shown here is derived from an EMBL/GenBank/DDBJ whole genome shotgun (WGS) entry which is preliminary data.</text>
</comment>
<evidence type="ECO:0000259" key="1">
    <source>
        <dbReference type="Pfam" id="PF04892"/>
    </source>
</evidence>
<dbReference type="Proteomes" id="UP000569951">
    <property type="component" value="Unassembled WGS sequence"/>
</dbReference>
<dbReference type="InterPro" id="IPR006976">
    <property type="entry name" value="VanZ-like"/>
</dbReference>
<protein>
    <submittedName>
        <fullName evidence="2">VanZ family protein</fullName>
    </submittedName>
</protein>
<proteinExistence type="predicted"/>